<dbReference type="AlphaFoldDB" id="A0A917CV25"/>
<sequence>MPNHLHYSYAKEALQSGKHVICEKPFTSNKHEFMELKELARQNKLVLLEAITNQYLNNVVAMKEYLPKLGAIKIVECNYSFRLSEEEQYSKRVIKKQLPLILSVLILIE</sequence>
<dbReference type="Gene3D" id="3.30.360.10">
    <property type="entry name" value="Dihydrodipicolinate Reductase, domain 2"/>
    <property type="match status" value="1"/>
</dbReference>
<evidence type="ECO:0000313" key="2">
    <source>
        <dbReference type="EMBL" id="GGF99902.1"/>
    </source>
</evidence>
<name>A0A917CV25_9BACL</name>
<dbReference type="Gene3D" id="3.40.50.720">
    <property type="entry name" value="NAD(P)-binding Rossmann-like Domain"/>
    <property type="match status" value="1"/>
</dbReference>
<dbReference type="InterPro" id="IPR000683">
    <property type="entry name" value="Gfo/Idh/MocA-like_OxRdtase_N"/>
</dbReference>
<dbReference type="EMBL" id="BMKR01000029">
    <property type="protein sequence ID" value="GGF99902.1"/>
    <property type="molecule type" value="Genomic_DNA"/>
</dbReference>
<dbReference type="PANTHER" id="PTHR43054">
    <property type="match status" value="1"/>
</dbReference>
<evidence type="ECO:0000259" key="1">
    <source>
        <dbReference type="Pfam" id="PF01408"/>
    </source>
</evidence>
<protein>
    <recommendedName>
        <fullName evidence="1">Gfo/Idh/MocA-like oxidoreductase N-terminal domain-containing protein</fullName>
    </recommendedName>
</protein>
<dbReference type="GO" id="GO:0000166">
    <property type="term" value="F:nucleotide binding"/>
    <property type="evidence" value="ECO:0007669"/>
    <property type="project" value="InterPro"/>
</dbReference>
<gene>
    <name evidence="2" type="ORF">GCM10010912_50910</name>
</gene>
<accession>A0A917CV25</accession>
<feature type="domain" description="Gfo/Idh/MocA-like oxidoreductase N-terminal" evidence="1">
    <location>
        <begin position="2"/>
        <end position="47"/>
    </location>
</feature>
<dbReference type="SUPFAM" id="SSF51735">
    <property type="entry name" value="NAD(P)-binding Rossmann-fold domains"/>
    <property type="match status" value="1"/>
</dbReference>
<reference evidence="2" key="2">
    <citation type="submission" date="2020-09" db="EMBL/GenBank/DDBJ databases">
        <authorList>
            <person name="Sun Q."/>
            <person name="Zhou Y."/>
        </authorList>
    </citation>
    <scope>NUCLEOTIDE SEQUENCE</scope>
    <source>
        <strain evidence="2">CGMCC 1.16134</strain>
    </source>
</reference>
<dbReference type="PANTHER" id="PTHR43054:SF1">
    <property type="entry name" value="SCYLLO-INOSITOL 2-DEHYDROGENASE (NADP(+)) IOLU"/>
    <property type="match status" value="1"/>
</dbReference>
<dbReference type="Pfam" id="PF01408">
    <property type="entry name" value="GFO_IDH_MocA"/>
    <property type="match status" value="1"/>
</dbReference>
<comment type="caution">
    <text evidence="2">The sequence shown here is derived from an EMBL/GenBank/DDBJ whole genome shotgun (WGS) entry which is preliminary data.</text>
</comment>
<organism evidence="2 3">
    <name type="scientific">Paenibacillus albidus</name>
    <dbReference type="NCBI Taxonomy" id="2041023"/>
    <lineage>
        <taxon>Bacteria</taxon>
        <taxon>Bacillati</taxon>
        <taxon>Bacillota</taxon>
        <taxon>Bacilli</taxon>
        <taxon>Bacillales</taxon>
        <taxon>Paenibacillaceae</taxon>
        <taxon>Paenibacillus</taxon>
    </lineage>
</organism>
<dbReference type="Proteomes" id="UP000637643">
    <property type="component" value="Unassembled WGS sequence"/>
</dbReference>
<dbReference type="InterPro" id="IPR036291">
    <property type="entry name" value="NAD(P)-bd_dom_sf"/>
</dbReference>
<proteinExistence type="predicted"/>
<reference evidence="2" key="1">
    <citation type="journal article" date="2014" name="Int. J. Syst. Evol. Microbiol.">
        <title>Complete genome sequence of Corynebacterium casei LMG S-19264T (=DSM 44701T), isolated from a smear-ripened cheese.</title>
        <authorList>
            <consortium name="US DOE Joint Genome Institute (JGI-PGF)"/>
            <person name="Walter F."/>
            <person name="Albersmeier A."/>
            <person name="Kalinowski J."/>
            <person name="Ruckert C."/>
        </authorList>
    </citation>
    <scope>NUCLEOTIDE SEQUENCE</scope>
    <source>
        <strain evidence="2">CGMCC 1.16134</strain>
    </source>
</reference>
<evidence type="ECO:0000313" key="3">
    <source>
        <dbReference type="Proteomes" id="UP000637643"/>
    </source>
</evidence>
<keyword evidence="3" id="KW-1185">Reference proteome</keyword>